<dbReference type="InterPro" id="IPR001469">
    <property type="entry name" value="ATP_synth_F1_dsu/esu"/>
</dbReference>
<evidence type="ECO:0000256" key="8">
    <source>
        <dbReference type="ARBA" id="ARBA00023136"/>
    </source>
</evidence>
<dbReference type="GO" id="GO:0046933">
    <property type="term" value="F:proton-transporting ATP synthase activity, rotational mechanism"/>
    <property type="evidence" value="ECO:0007669"/>
    <property type="project" value="UniProtKB-UniRule"/>
</dbReference>
<dbReference type="Gene3D" id="2.60.15.10">
    <property type="entry name" value="F0F1 ATP synthase delta/epsilon subunit, N-terminal"/>
    <property type="match status" value="1"/>
</dbReference>
<feature type="domain" description="ATP synthase F1 complex delta/epsilon subunit N-terminal" evidence="13">
    <location>
        <begin position="7"/>
        <end position="84"/>
    </location>
</feature>
<dbReference type="EMBL" id="CP063078">
    <property type="protein sequence ID" value="QOQ86622.1"/>
    <property type="molecule type" value="Genomic_DNA"/>
</dbReference>
<organism evidence="14 15">
    <name type="scientific">Campylobacter corcagiensis</name>
    <dbReference type="NCBI Taxonomy" id="1448857"/>
    <lineage>
        <taxon>Bacteria</taxon>
        <taxon>Pseudomonadati</taxon>
        <taxon>Campylobacterota</taxon>
        <taxon>Epsilonproteobacteria</taxon>
        <taxon>Campylobacterales</taxon>
        <taxon>Campylobacteraceae</taxon>
        <taxon>Campylobacter</taxon>
    </lineage>
</organism>
<accession>A0A7M1LDI3</accession>
<keyword evidence="15" id="KW-1185">Reference proteome</keyword>
<evidence type="ECO:0000313" key="15">
    <source>
        <dbReference type="Proteomes" id="UP000594749"/>
    </source>
</evidence>
<keyword evidence="10 11" id="KW-0066">ATP synthesis</keyword>
<keyword evidence="11" id="KW-0375">Hydrogen ion transport</keyword>
<dbReference type="AlphaFoldDB" id="A0A7M1LDI3"/>
<evidence type="ECO:0000256" key="4">
    <source>
        <dbReference type="ARBA" id="ARBA00022448"/>
    </source>
</evidence>
<evidence type="ECO:0000313" key="14">
    <source>
        <dbReference type="EMBL" id="QOQ86622.1"/>
    </source>
</evidence>
<dbReference type="InterPro" id="IPR036771">
    <property type="entry name" value="ATPsynth_dsu/esu_N"/>
</dbReference>
<dbReference type="PANTHER" id="PTHR13822:SF10">
    <property type="entry name" value="ATP SYNTHASE EPSILON CHAIN, CHLOROPLASTIC"/>
    <property type="match status" value="1"/>
</dbReference>
<evidence type="ECO:0000256" key="3">
    <source>
        <dbReference type="ARBA" id="ARBA00005712"/>
    </source>
</evidence>
<keyword evidence="5 11" id="KW-1003">Cell membrane</keyword>
<evidence type="ECO:0000259" key="13">
    <source>
        <dbReference type="Pfam" id="PF02823"/>
    </source>
</evidence>
<evidence type="ECO:0000256" key="12">
    <source>
        <dbReference type="RuleBase" id="RU003656"/>
    </source>
</evidence>
<dbReference type="PANTHER" id="PTHR13822">
    <property type="entry name" value="ATP SYNTHASE DELTA/EPSILON CHAIN"/>
    <property type="match status" value="1"/>
</dbReference>
<name>A0A7M1LDI3_9BACT</name>
<evidence type="ECO:0000256" key="7">
    <source>
        <dbReference type="ARBA" id="ARBA00023065"/>
    </source>
</evidence>
<protein>
    <recommendedName>
        <fullName evidence="11">ATP synthase epsilon chain</fullName>
    </recommendedName>
    <alternativeName>
        <fullName evidence="11">ATP synthase F1 sector epsilon subunit</fullName>
    </alternativeName>
    <alternativeName>
        <fullName evidence="11">F-ATPase epsilon subunit</fullName>
    </alternativeName>
</protein>
<dbReference type="RefSeq" id="WP_034971420.1">
    <property type="nucleotide sequence ID" value="NZ_CP053842.1"/>
</dbReference>
<evidence type="ECO:0000256" key="6">
    <source>
        <dbReference type="ARBA" id="ARBA00022519"/>
    </source>
</evidence>
<dbReference type="InterPro" id="IPR020546">
    <property type="entry name" value="ATP_synth_F1_dsu/esu_N"/>
</dbReference>
<dbReference type="GO" id="GO:0012505">
    <property type="term" value="C:endomembrane system"/>
    <property type="evidence" value="ECO:0007669"/>
    <property type="project" value="UniProtKB-SubCell"/>
</dbReference>
<dbReference type="CDD" id="cd12152">
    <property type="entry name" value="F1-ATPase_delta"/>
    <property type="match status" value="1"/>
</dbReference>
<dbReference type="NCBIfam" id="TIGR01216">
    <property type="entry name" value="ATP_synt_epsi"/>
    <property type="match status" value="1"/>
</dbReference>
<proteinExistence type="inferred from homology"/>
<dbReference type="GO" id="GO:0045259">
    <property type="term" value="C:proton-transporting ATP synthase complex"/>
    <property type="evidence" value="ECO:0007669"/>
    <property type="project" value="UniProtKB-KW"/>
</dbReference>
<dbReference type="HAMAP" id="MF_00530">
    <property type="entry name" value="ATP_synth_epsil_bac"/>
    <property type="match status" value="1"/>
</dbReference>
<dbReference type="GO" id="GO:0005886">
    <property type="term" value="C:plasma membrane"/>
    <property type="evidence" value="ECO:0007669"/>
    <property type="project" value="UniProtKB-SubCell"/>
</dbReference>
<dbReference type="OrthoDB" id="9799969at2"/>
<gene>
    <name evidence="11" type="primary">atpC</name>
    <name evidence="14" type="ORF">IMC76_05145</name>
</gene>
<keyword evidence="7 11" id="KW-0406">Ion transport</keyword>
<evidence type="ECO:0000256" key="2">
    <source>
        <dbReference type="ARBA" id="ARBA00004184"/>
    </source>
</evidence>
<dbReference type="SUPFAM" id="SSF51344">
    <property type="entry name" value="Epsilon subunit of F1F0-ATP synthase N-terminal domain"/>
    <property type="match status" value="1"/>
</dbReference>
<keyword evidence="4 11" id="KW-0813">Transport</keyword>
<comment type="subcellular location">
    <subcellularLocation>
        <location evidence="11">Cell membrane</location>
        <topology evidence="11">Peripheral membrane protein</topology>
    </subcellularLocation>
    <subcellularLocation>
        <location evidence="2">Endomembrane system</location>
        <topology evidence="2">Peripheral membrane protein</topology>
    </subcellularLocation>
</comment>
<sequence>MKNKFILEIVTPKGMIFSGDVKEAQFPGSEGELGILPNHASLVTLLDTGLIEVTDLNGDIERVAINWGYLKVSEEKVTVLADGAVYIGGKKDGKIAQAIEKAKELIESMGSESTAYAATIARLDNL</sequence>
<keyword evidence="8 11" id="KW-0472">Membrane</keyword>
<reference evidence="14 15" key="1">
    <citation type="submission" date="2020-10" db="EMBL/GenBank/DDBJ databases">
        <title>Campylobacter and Helicobacter PacBio genomes.</title>
        <authorList>
            <person name="Lane C."/>
        </authorList>
    </citation>
    <scope>NUCLEOTIDE SEQUENCE [LARGE SCALE GENOMIC DNA]</scope>
    <source>
        <strain evidence="14 15">2016D-0077</strain>
    </source>
</reference>
<dbReference type="GO" id="GO:0005524">
    <property type="term" value="F:ATP binding"/>
    <property type="evidence" value="ECO:0007669"/>
    <property type="project" value="UniProtKB-UniRule"/>
</dbReference>
<comment type="subunit">
    <text evidence="11 12">F-type ATPases have 2 components, CF(1) - the catalytic core - and CF(0) - the membrane proton channel. CF(1) has five subunits: alpha(3), beta(3), gamma(1), delta(1), epsilon(1). CF(0) has three main subunits: a, b and c.</text>
</comment>
<comment type="similarity">
    <text evidence="3 11 12">Belongs to the ATPase epsilon chain family.</text>
</comment>
<keyword evidence="9 11" id="KW-0139">CF(1)</keyword>
<dbReference type="Pfam" id="PF02823">
    <property type="entry name" value="ATP-synt_DE_N"/>
    <property type="match status" value="1"/>
</dbReference>
<evidence type="ECO:0000256" key="9">
    <source>
        <dbReference type="ARBA" id="ARBA00023196"/>
    </source>
</evidence>
<dbReference type="Proteomes" id="UP000594749">
    <property type="component" value="Chromosome"/>
</dbReference>
<evidence type="ECO:0000256" key="5">
    <source>
        <dbReference type="ARBA" id="ARBA00022475"/>
    </source>
</evidence>
<comment type="function">
    <text evidence="1 11">Produces ATP from ADP in the presence of a proton gradient across the membrane.</text>
</comment>
<evidence type="ECO:0000256" key="1">
    <source>
        <dbReference type="ARBA" id="ARBA00003543"/>
    </source>
</evidence>
<evidence type="ECO:0000256" key="11">
    <source>
        <dbReference type="HAMAP-Rule" id="MF_00530"/>
    </source>
</evidence>
<evidence type="ECO:0000256" key="10">
    <source>
        <dbReference type="ARBA" id="ARBA00023310"/>
    </source>
</evidence>
<keyword evidence="6" id="KW-0997">Cell inner membrane</keyword>